<evidence type="ECO:0000313" key="2">
    <source>
        <dbReference type="Proteomes" id="UP001153269"/>
    </source>
</evidence>
<dbReference type="EMBL" id="CADEAL010001013">
    <property type="protein sequence ID" value="CAB1428004.1"/>
    <property type="molecule type" value="Genomic_DNA"/>
</dbReference>
<name>A0A9N7UA40_PLEPL</name>
<dbReference type="Proteomes" id="UP001153269">
    <property type="component" value="Unassembled WGS sequence"/>
</dbReference>
<proteinExistence type="predicted"/>
<reference evidence="1" key="1">
    <citation type="submission" date="2020-03" db="EMBL/GenBank/DDBJ databases">
        <authorList>
            <person name="Weist P."/>
        </authorList>
    </citation>
    <scope>NUCLEOTIDE SEQUENCE</scope>
</reference>
<keyword evidence="2" id="KW-1185">Reference proteome</keyword>
<gene>
    <name evidence="1" type="ORF">PLEPLA_LOCUS15958</name>
</gene>
<protein>
    <submittedName>
        <fullName evidence="1">Uncharacterized protein</fullName>
    </submittedName>
</protein>
<sequence>MPASWEGTVADGRGLLSRCLLLSEAIYQSSKGLTVPNRLAWHKHKSSPLCVRSPPLNHPIRNLHQTSYLRAPSLIPTISVLSLSPSYPEDPIRRSCFHGRLLPAGV</sequence>
<accession>A0A9N7UA40</accession>
<comment type="caution">
    <text evidence="1">The sequence shown here is derived from an EMBL/GenBank/DDBJ whole genome shotgun (WGS) entry which is preliminary data.</text>
</comment>
<evidence type="ECO:0000313" key="1">
    <source>
        <dbReference type="EMBL" id="CAB1428004.1"/>
    </source>
</evidence>
<dbReference type="AlphaFoldDB" id="A0A9N7UA40"/>
<organism evidence="1 2">
    <name type="scientific">Pleuronectes platessa</name>
    <name type="common">European plaice</name>
    <dbReference type="NCBI Taxonomy" id="8262"/>
    <lineage>
        <taxon>Eukaryota</taxon>
        <taxon>Metazoa</taxon>
        <taxon>Chordata</taxon>
        <taxon>Craniata</taxon>
        <taxon>Vertebrata</taxon>
        <taxon>Euteleostomi</taxon>
        <taxon>Actinopterygii</taxon>
        <taxon>Neopterygii</taxon>
        <taxon>Teleostei</taxon>
        <taxon>Neoteleostei</taxon>
        <taxon>Acanthomorphata</taxon>
        <taxon>Carangaria</taxon>
        <taxon>Pleuronectiformes</taxon>
        <taxon>Pleuronectoidei</taxon>
        <taxon>Pleuronectidae</taxon>
        <taxon>Pleuronectes</taxon>
    </lineage>
</organism>